<dbReference type="Proteomes" id="UP001239994">
    <property type="component" value="Unassembled WGS sequence"/>
</dbReference>
<feature type="region of interest" description="Disordered" evidence="5">
    <location>
        <begin position="438"/>
        <end position="469"/>
    </location>
</feature>
<dbReference type="InterPro" id="IPR001452">
    <property type="entry name" value="SH3_domain"/>
</dbReference>
<feature type="compositionally biased region" description="Polar residues" evidence="5">
    <location>
        <begin position="860"/>
        <end position="869"/>
    </location>
</feature>
<feature type="compositionally biased region" description="Basic and acidic residues" evidence="5">
    <location>
        <begin position="580"/>
        <end position="590"/>
    </location>
</feature>
<dbReference type="PANTHER" id="PTHR14167:SF56">
    <property type="entry name" value="SORBIN AND SH3 DOMAIN-CONTAINING PROTEIN 2"/>
    <property type="match status" value="1"/>
</dbReference>
<dbReference type="PROSITE" id="PS50831">
    <property type="entry name" value="SOHO"/>
    <property type="match status" value="1"/>
</dbReference>
<evidence type="ECO:0000256" key="5">
    <source>
        <dbReference type="SAM" id="MobiDB-lite"/>
    </source>
</evidence>
<feature type="domain" description="SH3" evidence="6">
    <location>
        <begin position="1495"/>
        <end position="1554"/>
    </location>
</feature>
<sequence>MVSKVYADTSCMMVSLMSSEAAPARNGRQPATLTPKAAESAWAGRRRRGRKRSWLPGCMNACQDRRVAGLALNAWPRPAPPHPTPGTCQSRQLARSSSHSGLCDFKIPVQEDHFNMNTDSGGPGRKRTMLSLTLTPMKRVQSSPNLYRHADLWRSYSAGDPLRNGDTASSSLAAKGFRSVRPNLRDKKSTPLVGPAALNPSPPIPHPGSTYPIQEACPSAGSAQGNAVDRRPCVYGAVLGSSLPRQSSPLHRADRGPGTRSLPNPLTLFRASPSPVTPSPPSARSESISWLPRPRAGAYAPPSAPDSQHSRSLSGFSGSSAYGLATSEPGLPPWPFDKPAPQSSARQRERHTAFVSLRVNPRSRTEGRHMQSRSLGSPGPPKSTGLPDSRTSAHPPLPPAAQHVLGAPLATNQAYPGPPLAPQPQLSFDYSSCRASDIQPRALSPGPVSLGPGLGPGPSRCTSSTQSEASAAALEELEELKTRGPDPEGGADTPSPTLCRLSAVTDDAALNAAVAVATHVSVNGTVGASLKSHQQRPFSPSTYPPLPTLSYNLSAVRQGPSTPSEPSTPISLGSVGSARTPEDERKETRGRTPQFSGIGPVDESGFPIGIRTTVDRPKDWYKTMFKQIHVVRKPEKRGVSNAVQAHPAPVSATYRPIAKSISENGTCGFRAPGSSPLSTSSSDQMPLQDRDLHHVTSGDTVDGNEWGPPDRKVDTRKYRAEPRSIFDYEPGKSSILEQERVSNVNPDELDLENEPWYKFFAELEFGRPQPDHCGLDRNDRVGTSRGTKWRSGMENPTSSLNQPALLVLSVILAPCLSACVVHTSGFAVWEGNDVLLFFPIMPVALACPPLLLLSLPPVRQASQKTPGSQSRERAPTPPRDLPLSAIGQKPGTPTEVSYFDPLLYSSRHKDRIPTCAHPVSPLPPAAPSSASDAGMRRRSEPETAQPRPRSSLSSAWGARKASEPAAARLPEAPKRGSTQRKPLASSLCSASGSKVATYPSDYQEEDMDMLPGSEGLRNGWPTESESPAVRSRPEETSPKLKSWSCDDLLSEGQGKGVLEGNRCESTGSLVQNGEAEGSPHSHGAGELNEHSRLRSAHDAPGFLTLYKKMHHINRQELINPDVVYSVRARIRRYESEQHKYRRLAADGRSNVVPQDMVPNRITQFESLIQKSKSMPDLGSECQSRTPFRRNSSPNRSYSVESVLDEDPPARNPPEGRPRHPEIRRRVPVHIHVTSGHLRPSTVQQDGSDSDHDATVSDLSDFIQIEGSSLCSESDFDHCSFASSESFCSRNHRCPRQLVSSCKGRCPASYTRFTTMVRHERSKQERRRRLRAEESDTGLGKLAFLVSPVPFRRKKPRPPGHGRGPTPGSCAYEALDSVLRDIYERIRTEKRRGGLTDNGILCRLLAELLPDIPERDAWRETLQSYHSRPDGTCSQGCCRPERSCLAYIASCVEGSSGQADHDCQHCCQDEGTYRSYSLPDVGRHTPQSRKPTPEVRERLPARAIYDFKALTAKELSFKKGATVYITRQIDNNWYEGAHHGKAGIFPISYVEVCDVSFAYNKLPSSERHQPARPPPPVQSRETGEAVARYDFNADTNVELSLRKARLPLCRED</sequence>
<dbReference type="SMART" id="SM00326">
    <property type="entry name" value="SH3"/>
    <property type="match status" value="1"/>
</dbReference>
<feature type="region of interest" description="Disordered" evidence="5">
    <location>
        <begin position="1234"/>
        <end position="1253"/>
    </location>
</feature>
<evidence type="ECO:0000256" key="1">
    <source>
        <dbReference type="ARBA" id="ARBA00004282"/>
    </source>
</evidence>
<keyword evidence="9" id="KW-1185">Reference proteome</keyword>
<evidence type="ECO:0000313" key="8">
    <source>
        <dbReference type="EMBL" id="KAK1804097.1"/>
    </source>
</evidence>
<feature type="compositionally biased region" description="Basic and acidic residues" evidence="5">
    <location>
        <begin position="1213"/>
        <end position="1223"/>
    </location>
</feature>
<dbReference type="Gene3D" id="2.30.30.40">
    <property type="entry name" value="SH3 Domains"/>
    <property type="match status" value="1"/>
</dbReference>
<feature type="region of interest" description="Disordered" evidence="5">
    <location>
        <begin position="914"/>
        <end position="1087"/>
    </location>
</feature>
<feature type="region of interest" description="Disordered" evidence="5">
    <location>
        <begin position="1170"/>
        <end position="1223"/>
    </location>
</feature>
<gene>
    <name evidence="8" type="ORF">P4O66_020142</name>
</gene>
<comment type="subcellular location">
    <subcellularLocation>
        <location evidence="1">Cell junction</location>
    </subcellularLocation>
</comment>
<feature type="region of interest" description="Disordered" evidence="5">
    <location>
        <begin position="529"/>
        <end position="604"/>
    </location>
</feature>
<feature type="region of interest" description="Disordered" evidence="5">
    <location>
        <begin position="665"/>
        <end position="686"/>
    </location>
</feature>
<evidence type="ECO:0000259" key="6">
    <source>
        <dbReference type="PROSITE" id="PS50002"/>
    </source>
</evidence>
<dbReference type="PROSITE" id="PS50002">
    <property type="entry name" value="SH3"/>
    <property type="match status" value="1"/>
</dbReference>
<reference evidence="8" key="1">
    <citation type="submission" date="2023-03" db="EMBL/GenBank/DDBJ databases">
        <title>Electrophorus voltai genome.</title>
        <authorList>
            <person name="Bian C."/>
        </authorList>
    </citation>
    <scope>NUCLEOTIDE SEQUENCE</scope>
    <source>
        <strain evidence="8">CB-2022</strain>
        <tissue evidence="8">Muscle</tissue>
    </source>
</reference>
<accession>A0AAD8ZRY7</accession>
<feature type="compositionally biased region" description="Low complexity" evidence="5">
    <location>
        <begin position="560"/>
        <end position="571"/>
    </location>
</feature>
<evidence type="ECO:0000259" key="7">
    <source>
        <dbReference type="PROSITE" id="PS50831"/>
    </source>
</evidence>
<feature type="compositionally biased region" description="Polar residues" evidence="5">
    <location>
        <begin position="1180"/>
        <end position="1199"/>
    </location>
</feature>
<name>A0AAD8ZRY7_9TELE</name>
<dbReference type="Pfam" id="PF00018">
    <property type="entry name" value="SH3_1"/>
    <property type="match status" value="1"/>
</dbReference>
<proteinExistence type="predicted"/>
<evidence type="ECO:0000256" key="2">
    <source>
        <dbReference type="ARBA" id="ARBA00022443"/>
    </source>
</evidence>
<feature type="region of interest" description="Disordered" evidence="5">
    <location>
        <begin position="771"/>
        <end position="796"/>
    </location>
</feature>
<evidence type="ECO:0000256" key="3">
    <source>
        <dbReference type="ARBA" id="ARBA00022949"/>
    </source>
</evidence>
<feature type="region of interest" description="Disordered" evidence="5">
    <location>
        <begin position="694"/>
        <end position="713"/>
    </location>
</feature>
<feature type="region of interest" description="Disordered" evidence="5">
    <location>
        <begin position="21"/>
        <end position="49"/>
    </location>
</feature>
<dbReference type="InterPro" id="IPR003127">
    <property type="entry name" value="SoHo_dom"/>
</dbReference>
<feature type="compositionally biased region" description="Polar residues" evidence="5">
    <location>
        <begin position="529"/>
        <end position="538"/>
    </location>
</feature>
<feature type="region of interest" description="Disordered" evidence="5">
    <location>
        <begin position="1563"/>
        <end position="1582"/>
    </location>
</feature>
<dbReference type="SUPFAM" id="SSF50044">
    <property type="entry name" value="SH3-domain"/>
    <property type="match status" value="1"/>
</dbReference>
<feature type="region of interest" description="Disordered" evidence="5">
    <location>
        <begin position="240"/>
        <end position="402"/>
    </location>
</feature>
<feature type="region of interest" description="Disordered" evidence="5">
    <location>
        <begin position="860"/>
        <end position="894"/>
    </location>
</feature>
<dbReference type="InterPro" id="IPR036028">
    <property type="entry name" value="SH3-like_dom_sf"/>
</dbReference>
<protein>
    <recommendedName>
        <fullName evidence="10">SH3 domain-containing protein</fullName>
    </recommendedName>
</protein>
<dbReference type="GO" id="GO:0070161">
    <property type="term" value="C:anchoring junction"/>
    <property type="evidence" value="ECO:0007669"/>
    <property type="project" value="UniProtKB-SubCell"/>
</dbReference>
<evidence type="ECO:0008006" key="10">
    <source>
        <dbReference type="Google" id="ProtNLM"/>
    </source>
</evidence>
<comment type="caution">
    <text evidence="8">The sequence shown here is derived from an EMBL/GenBank/DDBJ whole genome shotgun (WGS) entry which is preliminary data.</text>
</comment>
<feature type="compositionally biased region" description="Low complexity" evidence="5">
    <location>
        <begin position="310"/>
        <end position="323"/>
    </location>
</feature>
<evidence type="ECO:0000313" key="9">
    <source>
        <dbReference type="Proteomes" id="UP001239994"/>
    </source>
</evidence>
<organism evidence="8 9">
    <name type="scientific">Electrophorus voltai</name>
    <dbReference type="NCBI Taxonomy" id="2609070"/>
    <lineage>
        <taxon>Eukaryota</taxon>
        <taxon>Metazoa</taxon>
        <taxon>Chordata</taxon>
        <taxon>Craniata</taxon>
        <taxon>Vertebrata</taxon>
        <taxon>Euteleostomi</taxon>
        <taxon>Actinopterygii</taxon>
        <taxon>Neopterygii</taxon>
        <taxon>Teleostei</taxon>
        <taxon>Ostariophysi</taxon>
        <taxon>Gymnotiformes</taxon>
        <taxon>Gymnotoidei</taxon>
        <taxon>Gymnotidae</taxon>
        <taxon>Electrophorus</taxon>
    </lineage>
</organism>
<dbReference type="PANTHER" id="PTHR14167">
    <property type="entry name" value="SH3 DOMAIN-CONTAINING"/>
    <property type="match status" value="1"/>
</dbReference>
<feature type="domain" description="SoHo" evidence="7">
    <location>
        <begin position="589"/>
        <end position="655"/>
    </location>
</feature>
<feature type="compositionally biased region" description="Basic and acidic residues" evidence="5">
    <location>
        <begin position="771"/>
        <end position="782"/>
    </location>
</feature>
<feature type="region of interest" description="Disordered" evidence="5">
    <location>
        <begin position="165"/>
        <end position="225"/>
    </location>
</feature>
<evidence type="ECO:0000256" key="4">
    <source>
        <dbReference type="PROSITE-ProRule" id="PRU00192"/>
    </source>
</evidence>
<dbReference type="Pfam" id="PF02208">
    <property type="entry name" value="Sorb"/>
    <property type="match status" value="1"/>
</dbReference>
<dbReference type="SMART" id="SM00459">
    <property type="entry name" value="Sorb"/>
    <property type="match status" value="1"/>
</dbReference>
<keyword evidence="2 4" id="KW-0728">SH3 domain</keyword>
<dbReference type="InterPro" id="IPR050384">
    <property type="entry name" value="Endophilin_SH3RF"/>
</dbReference>
<dbReference type="EMBL" id="JAROKS010000004">
    <property type="protein sequence ID" value="KAK1804097.1"/>
    <property type="molecule type" value="Genomic_DNA"/>
</dbReference>
<keyword evidence="3" id="KW-0965">Cell junction</keyword>